<dbReference type="Gene3D" id="1.25.40.10">
    <property type="entry name" value="Tetratricopeptide repeat domain"/>
    <property type="match status" value="1"/>
</dbReference>
<dbReference type="PANTHER" id="PTHR43628:SF1">
    <property type="entry name" value="CHITIN SYNTHASE REGULATORY FACTOR 2-RELATED"/>
    <property type="match status" value="1"/>
</dbReference>
<keyword evidence="3" id="KW-1185">Reference proteome</keyword>
<organism evidence="2 3">
    <name type="scientific">Photobacterium chitinilyticum</name>
    <dbReference type="NCBI Taxonomy" id="2485123"/>
    <lineage>
        <taxon>Bacteria</taxon>
        <taxon>Pseudomonadati</taxon>
        <taxon>Pseudomonadota</taxon>
        <taxon>Gammaproteobacteria</taxon>
        <taxon>Vibrionales</taxon>
        <taxon>Vibrionaceae</taxon>
        <taxon>Photobacterium</taxon>
    </lineage>
</organism>
<dbReference type="PANTHER" id="PTHR43628">
    <property type="entry name" value="ACTIVATOR OF C KINASE PROTEIN 1-RELATED"/>
    <property type="match status" value="1"/>
</dbReference>
<reference evidence="2 3" key="1">
    <citation type="submission" date="2018-11" db="EMBL/GenBank/DDBJ databases">
        <title>Photobacterium sp. BEI247 sp. nov., a marine bacterium isolated from Yongle Blue Hole in the South China Sea.</title>
        <authorList>
            <person name="Wang X."/>
        </authorList>
    </citation>
    <scope>NUCLEOTIDE SEQUENCE [LARGE SCALE GENOMIC DNA]</scope>
    <source>
        <strain evidence="3">BEI247</strain>
    </source>
</reference>
<accession>A0A444JSQ2</accession>
<evidence type="ECO:0000313" key="2">
    <source>
        <dbReference type="EMBL" id="RWX56134.1"/>
    </source>
</evidence>
<feature type="compositionally biased region" description="Polar residues" evidence="1">
    <location>
        <begin position="370"/>
        <end position="379"/>
    </location>
</feature>
<dbReference type="InterPro" id="IPR052945">
    <property type="entry name" value="Mitotic_Regulator"/>
</dbReference>
<evidence type="ECO:0000256" key="1">
    <source>
        <dbReference type="SAM" id="MobiDB-lite"/>
    </source>
</evidence>
<comment type="caution">
    <text evidence="2">The sequence shown here is derived from an EMBL/GenBank/DDBJ whole genome shotgun (WGS) entry which is preliminary data.</text>
</comment>
<proteinExistence type="predicted"/>
<name>A0A444JSQ2_9GAMM</name>
<evidence type="ECO:0000313" key="3">
    <source>
        <dbReference type="Proteomes" id="UP000287563"/>
    </source>
</evidence>
<sequence>MSNLVIGLSLVGVVLAWVIVRYSSVMKTQRSKVQEQSLKDQKYKRVLEKARVAEREDKIFKAQTGHVSSQLSLAKEYELTSISQAIFWYRKAAGLENEIAQNALARLCRHDPEDSDGEAKSKYWEQVVLAKRKEPEALYQLGYYQVTAYGTEADTDAGIKNIVVAAEKGYVEAQLFLGDWYVAEINQQKAPLLAFGWRVRAAISHDVKGCIKTAFCYQSGVGVAKDRARAIYWLERAAEMGSGEAQFLAAKMHLGSDANDTAIAYVWFSIAHAFGHKTARSERDDAAQYVGIESILASQSVANSVYKILRHQPVALHTVIDLLDRVYGRQSYRPVEDVLASLTAGELSGDTAQADAIASRDGEAECVNVPDSTVSSEQDSGLERKSRVKVETESQDDDSADTSGAQNATATKEYQQQNWATSWDSLSTENDKL</sequence>
<dbReference type="RefSeq" id="WP_128783220.1">
    <property type="nucleotide sequence ID" value="NZ_RJLM01000002.1"/>
</dbReference>
<dbReference type="SUPFAM" id="SSF81901">
    <property type="entry name" value="HCP-like"/>
    <property type="match status" value="1"/>
</dbReference>
<protein>
    <submittedName>
        <fullName evidence="2">Sel1 repeat family protein</fullName>
    </submittedName>
</protein>
<dbReference type="OrthoDB" id="6114904at2"/>
<dbReference type="Pfam" id="PF08238">
    <property type="entry name" value="Sel1"/>
    <property type="match status" value="3"/>
</dbReference>
<feature type="compositionally biased region" description="Polar residues" evidence="1">
    <location>
        <begin position="401"/>
        <end position="433"/>
    </location>
</feature>
<dbReference type="SMART" id="SM00671">
    <property type="entry name" value="SEL1"/>
    <property type="match status" value="4"/>
</dbReference>
<dbReference type="InterPro" id="IPR006597">
    <property type="entry name" value="Sel1-like"/>
</dbReference>
<feature type="region of interest" description="Disordered" evidence="1">
    <location>
        <begin position="369"/>
        <end position="433"/>
    </location>
</feature>
<dbReference type="EMBL" id="RJLM01000002">
    <property type="protein sequence ID" value="RWX56134.1"/>
    <property type="molecule type" value="Genomic_DNA"/>
</dbReference>
<feature type="compositionally biased region" description="Basic and acidic residues" evidence="1">
    <location>
        <begin position="381"/>
        <end position="392"/>
    </location>
</feature>
<dbReference type="InterPro" id="IPR011990">
    <property type="entry name" value="TPR-like_helical_dom_sf"/>
</dbReference>
<gene>
    <name evidence="2" type="ORF">EDI28_07540</name>
</gene>
<dbReference type="Proteomes" id="UP000287563">
    <property type="component" value="Unassembled WGS sequence"/>
</dbReference>
<dbReference type="AlphaFoldDB" id="A0A444JSQ2"/>